<evidence type="ECO:0000256" key="3">
    <source>
        <dbReference type="ARBA" id="ARBA00010651"/>
    </source>
</evidence>
<comment type="cofactor">
    <cofactor evidence="21">
        <name>[2Fe-2S] cluster</name>
        <dbReference type="ChEBI" id="CHEBI:190135"/>
    </cofactor>
    <text evidence="21">Binds 1 [2Fe-2S] cluster per subunit.</text>
</comment>
<evidence type="ECO:0000256" key="2">
    <source>
        <dbReference type="ARBA" id="ARBA00004162"/>
    </source>
</evidence>
<evidence type="ECO:0000256" key="13">
    <source>
        <dbReference type="ARBA" id="ARBA00022967"/>
    </source>
</evidence>
<evidence type="ECO:0000256" key="11">
    <source>
        <dbReference type="ARBA" id="ARBA00022723"/>
    </source>
</evidence>
<evidence type="ECO:0000256" key="1">
    <source>
        <dbReference type="ARBA" id="ARBA00002444"/>
    </source>
</evidence>
<keyword evidence="15 21" id="KW-1133">Transmembrane helix</keyword>
<dbReference type="PROSITE" id="PS51296">
    <property type="entry name" value="RIESKE"/>
    <property type="match status" value="1"/>
</dbReference>
<dbReference type="Pfam" id="PF10399">
    <property type="entry name" value="UCR_Fe-S_N"/>
    <property type="match status" value="1"/>
</dbReference>
<dbReference type="Pfam" id="PF00355">
    <property type="entry name" value="Rieske"/>
    <property type="match status" value="1"/>
</dbReference>
<evidence type="ECO:0000256" key="10">
    <source>
        <dbReference type="ARBA" id="ARBA00022714"/>
    </source>
</evidence>
<accession>W8KRQ2</accession>
<dbReference type="GO" id="GO:0005886">
    <property type="term" value="C:plasma membrane"/>
    <property type="evidence" value="ECO:0007669"/>
    <property type="project" value="UniProtKB-SubCell"/>
</dbReference>
<evidence type="ECO:0000256" key="14">
    <source>
        <dbReference type="ARBA" id="ARBA00022982"/>
    </source>
</evidence>
<name>W8KRQ2_9GAMM</name>
<reference evidence="25 26" key="1">
    <citation type="journal article" date="2014" name="J Genomics">
        <title>Draft Genome Sequence of the Extremely Halophilic Phototrophic Purple Sulfur Bacterium Halorhodospira halochloris.</title>
        <authorList>
            <person name="Singh K.S."/>
            <person name="Kirksey J."/>
            <person name="Hoff W.D."/>
            <person name="Deole R."/>
        </authorList>
    </citation>
    <scope>NUCLEOTIDE SEQUENCE [LARGE SCALE GENOMIC DNA]</scope>
    <source>
        <strain evidence="25 26">A</strain>
    </source>
</reference>
<dbReference type="InterPro" id="IPR019546">
    <property type="entry name" value="TAT_signal_bac_arc"/>
</dbReference>
<feature type="domain" description="Rieske" evidence="24">
    <location>
        <begin position="85"/>
        <end position="190"/>
    </location>
</feature>
<protein>
    <recommendedName>
        <fullName evidence="6 21">Ubiquinol-cytochrome c reductase iron-sulfur subunit</fullName>
        <ecNumber evidence="5 21">7.1.1.8</ecNumber>
    </recommendedName>
</protein>
<evidence type="ECO:0000256" key="19">
    <source>
        <dbReference type="ARBA" id="ARBA00023157"/>
    </source>
</evidence>
<evidence type="ECO:0000256" key="16">
    <source>
        <dbReference type="ARBA" id="ARBA00023004"/>
    </source>
</evidence>
<dbReference type="InterPro" id="IPR036922">
    <property type="entry name" value="Rieske_2Fe-2S_sf"/>
</dbReference>
<comment type="similarity">
    <text evidence="3">Belongs to the Rieske iron-sulfur protein family.</text>
</comment>
<dbReference type="SUPFAM" id="SSF50022">
    <property type="entry name" value="ISP domain"/>
    <property type="match status" value="1"/>
</dbReference>
<dbReference type="Proteomes" id="UP000019442">
    <property type="component" value="Chromosome"/>
</dbReference>
<dbReference type="AlphaFoldDB" id="W8KRQ2"/>
<dbReference type="Gene3D" id="1.20.5.510">
    <property type="entry name" value="Single helix bin"/>
    <property type="match status" value="1"/>
</dbReference>
<comment type="miscellaneous">
    <text evidence="21">The Rieske protein is a high potential 2Fe-2S protein.</text>
</comment>
<dbReference type="PANTHER" id="PTHR10134">
    <property type="entry name" value="CYTOCHROME B-C1 COMPLEX SUBUNIT RIESKE, MITOCHONDRIAL"/>
    <property type="match status" value="1"/>
</dbReference>
<dbReference type="NCBIfam" id="TIGR01416">
    <property type="entry name" value="Rieske_proteo"/>
    <property type="match status" value="1"/>
</dbReference>
<evidence type="ECO:0000256" key="5">
    <source>
        <dbReference type="ARBA" id="ARBA00012951"/>
    </source>
</evidence>
<evidence type="ECO:0000256" key="12">
    <source>
        <dbReference type="ARBA" id="ARBA00022729"/>
    </source>
</evidence>
<dbReference type="InterPro" id="IPR017941">
    <property type="entry name" value="Rieske_2Fe-2S"/>
</dbReference>
<keyword evidence="7 21" id="KW-0813">Transport</keyword>
<dbReference type="EMBL" id="CP007268">
    <property type="protein sequence ID" value="AHK78241.1"/>
    <property type="molecule type" value="Genomic_DNA"/>
</dbReference>
<evidence type="ECO:0000256" key="7">
    <source>
        <dbReference type="ARBA" id="ARBA00022448"/>
    </source>
</evidence>
<keyword evidence="18 21" id="KW-0472">Membrane</keyword>
<dbReference type="InterPro" id="IPR014349">
    <property type="entry name" value="Rieske_Fe-S_prot"/>
</dbReference>
<dbReference type="EC" id="7.1.1.8" evidence="5 21"/>
<evidence type="ECO:0000256" key="17">
    <source>
        <dbReference type="ARBA" id="ARBA00023014"/>
    </source>
</evidence>
<dbReference type="PROSITE" id="PS51318">
    <property type="entry name" value="TAT"/>
    <property type="match status" value="1"/>
</dbReference>
<evidence type="ECO:0000256" key="22">
    <source>
        <dbReference type="RuleBase" id="RU004497"/>
    </source>
</evidence>
<dbReference type="PATRIC" id="fig|1354791.3.peg.910"/>
<dbReference type="GO" id="GO:0051537">
    <property type="term" value="F:2 iron, 2 sulfur cluster binding"/>
    <property type="evidence" value="ECO:0007669"/>
    <property type="project" value="UniProtKB-KW"/>
</dbReference>
<comment type="subunit">
    <text evidence="4 22">The main subunits of complex b-c1 are: cytochrome b, cytochrome c1 and the Rieske protein.</text>
</comment>
<evidence type="ECO:0000256" key="4">
    <source>
        <dbReference type="ARBA" id="ARBA00011649"/>
    </source>
</evidence>
<dbReference type="InterPro" id="IPR019470">
    <property type="entry name" value="Ubiq_cytC_Rdtase_Fe-S_su_TAT"/>
</dbReference>
<evidence type="ECO:0000256" key="8">
    <source>
        <dbReference type="ARBA" id="ARBA00022475"/>
    </source>
</evidence>
<evidence type="ECO:0000256" key="15">
    <source>
        <dbReference type="ARBA" id="ARBA00022989"/>
    </source>
</evidence>
<evidence type="ECO:0000313" key="26">
    <source>
        <dbReference type="Proteomes" id="UP000019442"/>
    </source>
</evidence>
<dbReference type="HOGENOM" id="CLU_055690_0_2_6"/>
<dbReference type="InterPro" id="IPR005805">
    <property type="entry name" value="Rieske_Fe-S_prot_C"/>
</dbReference>
<feature type="transmembrane region" description="Helical" evidence="21">
    <location>
        <begin position="12"/>
        <end position="34"/>
    </location>
</feature>
<dbReference type="Gene3D" id="2.102.10.10">
    <property type="entry name" value="Rieske [2Fe-2S] iron-sulphur domain"/>
    <property type="match status" value="1"/>
</dbReference>
<keyword evidence="19" id="KW-1015">Disulfide bond</keyword>
<keyword evidence="10" id="KW-0001">2Fe-2S</keyword>
<dbReference type="RefSeq" id="WP_025280591.1">
    <property type="nucleotide sequence ID" value="NZ_CP007268.1"/>
</dbReference>
<keyword evidence="9 21" id="KW-0812">Transmembrane</keyword>
<keyword evidence="8" id="KW-1003">Cell membrane</keyword>
<evidence type="ECO:0000313" key="25">
    <source>
        <dbReference type="EMBL" id="AHK78241.1"/>
    </source>
</evidence>
<gene>
    <name evidence="25" type="ORF">M911_02600</name>
</gene>
<dbReference type="KEGG" id="hhc:M911_02600"/>
<sequence>MSYEDVNQNRRRFLVAATSVVGGAGVAALAYPYLASWSPSARAQAAGAPVEFDVSQVEPGQLVRVEWRGQPVWITHRTPEMLDLLPENRPRLVDPDSQVESQQPAYAQNETRSRKPEYSVLVGICTHLGCSPSYRPELAPSDLGENWKGGYFCACHGSRFDLAGRVWRNMPAPTNLVVPVHKYESETLLVIGEDEEGVAL</sequence>
<comment type="subcellular location">
    <subcellularLocation>
        <location evidence="2">Cell membrane</location>
        <topology evidence="2">Single-pass membrane protein</topology>
    </subcellularLocation>
</comment>
<reference evidence="26" key="2">
    <citation type="submission" date="2014-02" db="EMBL/GenBank/DDBJ databases">
        <title>Draft Genome Sequence of extremely halophilic bacteria Halorhodospira halochloris.</title>
        <authorList>
            <person name="Singh K.S."/>
        </authorList>
    </citation>
    <scope>NUCLEOTIDE SEQUENCE [LARGE SCALE GENOMIC DNA]</scope>
    <source>
        <strain evidence="26">A</strain>
    </source>
</reference>
<dbReference type="NCBIfam" id="TIGR01409">
    <property type="entry name" value="TAT_signal_seq"/>
    <property type="match status" value="1"/>
</dbReference>
<comment type="catalytic activity">
    <reaction evidence="20 21">
        <text>a quinol + 2 Fe(III)-[cytochrome c](out) = a quinone + 2 Fe(II)-[cytochrome c](out) + 2 H(+)(out)</text>
        <dbReference type="Rhea" id="RHEA:11484"/>
        <dbReference type="Rhea" id="RHEA-COMP:10350"/>
        <dbReference type="Rhea" id="RHEA-COMP:14399"/>
        <dbReference type="ChEBI" id="CHEBI:15378"/>
        <dbReference type="ChEBI" id="CHEBI:24646"/>
        <dbReference type="ChEBI" id="CHEBI:29033"/>
        <dbReference type="ChEBI" id="CHEBI:29034"/>
        <dbReference type="ChEBI" id="CHEBI:132124"/>
        <dbReference type="EC" id="7.1.1.8"/>
    </reaction>
</comment>
<dbReference type="CDD" id="cd03470">
    <property type="entry name" value="Rieske_cytochrome_bc1"/>
    <property type="match status" value="1"/>
</dbReference>
<dbReference type="GO" id="GO:0046872">
    <property type="term" value="F:metal ion binding"/>
    <property type="evidence" value="ECO:0007669"/>
    <property type="project" value="UniProtKB-KW"/>
</dbReference>
<dbReference type="GO" id="GO:0008121">
    <property type="term" value="F:quinol-cytochrome-c reductase activity"/>
    <property type="evidence" value="ECO:0007669"/>
    <property type="project" value="UniProtKB-EC"/>
</dbReference>
<evidence type="ECO:0000256" key="20">
    <source>
        <dbReference type="ARBA" id="ARBA00029351"/>
    </source>
</evidence>
<evidence type="ECO:0000256" key="21">
    <source>
        <dbReference type="RuleBase" id="RU004494"/>
    </source>
</evidence>
<keyword evidence="13" id="KW-1278">Translocase</keyword>
<evidence type="ECO:0000259" key="24">
    <source>
        <dbReference type="PROSITE" id="PS51296"/>
    </source>
</evidence>
<evidence type="ECO:0000256" key="6">
    <source>
        <dbReference type="ARBA" id="ARBA00019816"/>
    </source>
</evidence>
<dbReference type="PRINTS" id="PR00162">
    <property type="entry name" value="RIESKE"/>
</dbReference>
<organism evidence="25 26">
    <name type="scientific">Ectothiorhodospira haloalkaliphila</name>
    <dbReference type="NCBI Taxonomy" id="421628"/>
    <lineage>
        <taxon>Bacteria</taxon>
        <taxon>Pseudomonadati</taxon>
        <taxon>Pseudomonadota</taxon>
        <taxon>Gammaproteobacteria</taxon>
        <taxon>Chromatiales</taxon>
        <taxon>Ectothiorhodospiraceae</taxon>
        <taxon>Ectothiorhodospira</taxon>
    </lineage>
</organism>
<dbReference type="InterPro" id="IPR006317">
    <property type="entry name" value="Ubiquinol_cyt_c_Rdtase_Fe-S-su"/>
</dbReference>
<proteinExistence type="inferred from homology"/>
<evidence type="ECO:0000256" key="9">
    <source>
        <dbReference type="ARBA" id="ARBA00022692"/>
    </source>
</evidence>
<dbReference type="OrthoDB" id="9767869at2"/>
<comment type="function">
    <text evidence="1">Component of the ubiquinol-cytochrome c reductase complex (complex III or cytochrome b-c1 complex), which is a respiratory chain that generates an electrochemical potential coupled to ATP synthesis.</text>
</comment>
<keyword evidence="14 21" id="KW-0249">Electron transport</keyword>
<keyword evidence="17" id="KW-0411">Iron-sulfur</keyword>
<feature type="compositionally biased region" description="Polar residues" evidence="23">
    <location>
        <begin position="98"/>
        <end position="110"/>
    </location>
</feature>
<keyword evidence="26" id="KW-1185">Reference proteome</keyword>
<dbReference type="InterPro" id="IPR006311">
    <property type="entry name" value="TAT_signal"/>
</dbReference>
<keyword evidence="11" id="KW-0479">Metal-binding</keyword>
<feature type="region of interest" description="Disordered" evidence="23">
    <location>
        <begin position="89"/>
        <end position="113"/>
    </location>
</feature>
<evidence type="ECO:0000256" key="18">
    <source>
        <dbReference type="ARBA" id="ARBA00023136"/>
    </source>
</evidence>
<evidence type="ECO:0000256" key="23">
    <source>
        <dbReference type="SAM" id="MobiDB-lite"/>
    </source>
</evidence>
<keyword evidence="16" id="KW-0408">Iron</keyword>
<keyword evidence="12" id="KW-0732">Signal</keyword>